<dbReference type="EMBL" id="FQZF01000011">
    <property type="protein sequence ID" value="SHJ31118.1"/>
    <property type="molecule type" value="Genomic_DNA"/>
</dbReference>
<dbReference type="Proteomes" id="UP000184387">
    <property type="component" value="Unassembled WGS sequence"/>
</dbReference>
<keyword evidence="2" id="KW-1185">Reference proteome</keyword>
<evidence type="ECO:0000313" key="2">
    <source>
        <dbReference type="Proteomes" id="UP000184387"/>
    </source>
</evidence>
<sequence>MTLWPVLRPVLRPALRGMFDTGDAIRIVGPAAFAGAFSRTTVGNARPASGAGWEAYAIDRPRFTGPGRALLWENLRANLLLNSVAPATQSVTVTAQAYTLTFEGTGSVTLSGASTGTLAGTGANNRVSRTFTPTAGSLTLTVTGDVRLAQLEAGAFPTSWITTGGSAVTRASDVATFAPANGQRGTLLGTVTFPFLDAYQAPVLVSANGNIANGFWWRVNSAGTLVAQGAVGGAASQSAGAVASPAGHPLNFALAWDEVSAVLRVAGSAPLNFGGMVPAAGLNRVSVAGHSSFPTFLEMPRLDYYAARLPDAQLQAFAA</sequence>
<proteinExistence type="predicted"/>
<dbReference type="AlphaFoldDB" id="A0A1M6I9S4"/>
<protein>
    <submittedName>
        <fullName evidence="1">Uncharacterized protein</fullName>
    </submittedName>
</protein>
<accession>A0A1M6I9S4</accession>
<reference evidence="1 2" key="1">
    <citation type="submission" date="2016-11" db="EMBL/GenBank/DDBJ databases">
        <authorList>
            <person name="Jaros S."/>
            <person name="Januszkiewicz K."/>
            <person name="Wedrychowicz H."/>
        </authorList>
    </citation>
    <scope>NUCLEOTIDE SEQUENCE [LARGE SCALE GENOMIC DNA]</scope>
    <source>
        <strain evidence="1 2">DSM 14916</strain>
    </source>
</reference>
<gene>
    <name evidence="1" type="ORF">SAMN02745194_02277</name>
</gene>
<dbReference type="STRING" id="198092.SAMN02745194_02277"/>
<evidence type="ECO:0000313" key="1">
    <source>
        <dbReference type="EMBL" id="SHJ31118.1"/>
    </source>
</evidence>
<name>A0A1M6I9S4_9PROT</name>
<organism evidence="1 2">
    <name type="scientific">Muricoccus roseus</name>
    <dbReference type="NCBI Taxonomy" id="198092"/>
    <lineage>
        <taxon>Bacteria</taxon>
        <taxon>Pseudomonadati</taxon>
        <taxon>Pseudomonadota</taxon>
        <taxon>Alphaproteobacteria</taxon>
        <taxon>Acetobacterales</taxon>
        <taxon>Roseomonadaceae</taxon>
        <taxon>Muricoccus</taxon>
    </lineage>
</organism>